<dbReference type="AlphaFoldDB" id="A0A443HKX2"/>
<evidence type="ECO:0000259" key="2">
    <source>
        <dbReference type="Pfam" id="PF24852"/>
    </source>
</evidence>
<feature type="region of interest" description="Disordered" evidence="1">
    <location>
        <begin position="1"/>
        <end position="71"/>
    </location>
</feature>
<sequence length="330" mass="38101">MPRKALAETDANACIVSPAKTTEKKDGLEKVAKETSDQPSLKRKSNSKSDEHEDEHEEEDEDVDGPPSWYNAAAHPFGYHITDNCDQVRRKITAFISSGEMKVGEFQRLLDVSPRSYQLFMRQRGKWKGQGSITYQNAACFFKEREEQGLPPPKKKRATTATTKKTKTGKGEAEEKDKYDVSNIHLDGESEFEVPVFDTCDVVRRKIRHHLRQAGVTQASFLRNILRAAYHPYDPNKKIQSKQLNDFLSKEGSISGNSSSVFYGAYVFFEKLRIRDSKPKDQFRLEMEDEWWPDGFDRECSSRQCFIVPRGTEVFWNKYGRIETTRGFRW</sequence>
<gene>
    <name evidence="3" type="ORF">C8Q69DRAFT_479254</name>
</gene>
<name>A0A443HKX2_BYSSP</name>
<feature type="compositionally biased region" description="Acidic residues" evidence="1">
    <location>
        <begin position="52"/>
        <end position="64"/>
    </location>
</feature>
<dbReference type="Proteomes" id="UP000283841">
    <property type="component" value="Unassembled WGS sequence"/>
</dbReference>
<dbReference type="PANTHER" id="PTHR42339">
    <property type="entry name" value="HISTONE H1"/>
    <property type="match status" value="1"/>
</dbReference>
<feature type="domain" description="DUF7726" evidence="2">
    <location>
        <begin position="195"/>
        <end position="276"/>
    </location>
</feature>
<dbReference type="Pfam" id="PF24852">
    <property type="entry name" value="DUF7726"/>
    <property type="match status" value="2"/>
</dbReference>
<organism evidence="3 4">
    <name type="scientific">Byssochlamys spectabilis</name>
    <name type="common">Paecilomyces variotii</name>
    <dbReference type="NCBI Taxonomy" id="264951"/>
    <lineage>
        <taxon>Eukaryota</taxon>
        <taxon>Fungi</taxon>
        <taxon>Dikarya</taxon>
        <taxon>Ascomycota</taxon>
        <taxon>Pezizomycotina</taxon>
        <taxon>Eurotiomycetes</taxon>
        <taxon>Eurotiomycetidae</taxon>
        <taxon>Eurotiales</taxon>
        <taxon>Thermoascaceae</taxon>
        <taxon>Paecilomyces</taxon>
    </lineage>
</organism>
<feature type="domain" description="DUF7726" evidence="2">
    <location>
        <begin position="80"/>
        <end position="150"/>
    </location>
</feature>
<dbReference type="PANTHER" id="PTHR42339:SF1">
    <property type="entry name" value="HISTONE H1"/>
    <property type="match status" value="1"/>
</dbReference>
<protein>
    <recommendedName>
        <fullName evidence="2">DUF7726 domain-containing protein</fullName>
    </recommendedName>
</protein>
<feature type="compositionally biased region" description="Basic and acidic residues" evidence="1">
    <location>
        <begin position="21"/>
        <end position="36"/>
    </location>
</feature>
<proteinExistence type="predicted"/>
<dbReference type="InterPro" id="IPR056143">
    <property type="entry name" value="DUF7726"/>
</dbReference>
<dbReference type="VEuPathDB" id="FungiDB:C8Q69DRAFT_479254"/>
<dbReference type="RefSeq" id="XP_028482101.1">
    <property type="nucleotide sequence ID" value="XM_028631433.1"/>
</dbReference>
<evidence type="ECO:0000313" key="3">
    <source>
        <dbReference type="EMBL" id="RWQ92456.1"/>
    </source>
</evidence>
<accession>A0A443HKX2</accession>
<evidence type="ECO:0000313" key="4">
    <source>
        <dbReference type="Proteomes" id="UP000283841"/>
    </source>
</evidence>
<dbReference type="EMBL" id="RCNU01000013">
    <property type="protein sequence ID" value="RWQ92456.1"/>
    <property type="molecule type" value="Genomic_DNA"/>
</dbReference>
<dbReference type="GeneID" id="39600710"/>
<keyword evidence="4" id="KW-1185">Reference proteome</keyword>
<feature type="region of interest" description="Disordered" evidence="1">
    <location>
        <begin position="145"/>
        <end position="176"/>
    </location>
</feature>
<feature type="compositionally biased region" description="Basic residues" evidence="1">
    <location>
        <begin position="153"/>
        <end position="168"/>
    </location>
</feature>
<evidence type="ECO:0000256" key="1">
    <source>
        <dbReference type="SAM" id="MobiDB-lite"/>
    </source>
</evidence>
<comment type="caution">
    <text evidence="3">The sequence shown here is derived from an EMBL/GenBank/DDBJ whole genome shotgun (WGS) entry which is preliminary data.</text>
</comment>
<reference evidence="3 4" key="1">
    <citation type="journal article" date="2018" name="Front. Microbiol.">
        <title>Genomic and genetic insights into a cosmopolitan fungus, Paecilomyces variotii (Eurotiales).</title>
        <authorList>
            <person name="Urquhart A.S."/>
            <person name="Mondo S.J."/>
            <person name="Makela M.R."/>
            <person name="Hane J.K."/>
            <person name="Wiebenga A."/>
            <person name="He G."/>
            <person name="Mihaltcheva S."/>
            <person name="Pangilinan J."/>
            <person name="Lipzen A."/>
            <person name="Barry K."/>
            <person name="de Vries R.P."/>
            <person name="Grigoriev I.V."/>
            <person name="Idnurm A."/>
        </authorList>
    </citation>
    <scope>NUCLEOTIDE SEQUENCE [LARGE SCALE GENOMIC DNA]</scope>
    <source>
        <strain evidence="3 4">CBS 101075</strain>
    </source>
</reference>